<protein>
    <submittedName>
        <fullName evidence="5">Gfo/Idh/MocA family oxidoreductase</fullName>
    </submittedName>
</protein>
<dbReference type="SUPFAM" id="SSF55347">
    <property type="entry name" value="Glyceraldehyde-3-phosphate dehydrogenase-like, C-terminal domain"/>
    <property type="match status" value="1"/>
</dbReference>
<accession>A0ABY5KZ25</accession>
<dbReference type="Proteomes" id="UP001316189">
    <property type="component" value="Chromosome"/>
</dbReference>
<dbReference type="Pfam" id="PF22725">
    <property type="entry name" value="GFO_IDH_MocA_C3"/>
    <property type="match status" value="1"/>
</dbReference>
<dbReference type="Pfam" id="PF01408">
    <property type="entry name" value="GFO_IDH_MocA"/>
    <property type="match status" value="1"/>
</dbReference>
<dbReference type="InterPro" id="IPR055170">
    <property type="entry name" value="GFO_IDH_MocA-like_dom"/>
</dbReference>
<dbReference type="InterPro" id="IPR050463">
    <property type="entry name" value="Gfo/Idh/MocA_oxidrdct_glycsds"/>
</dbReference>
<evidence type="ECO:0000256" key="2">
    <source>
        <dbReference type="ARBA" id="ARBA00023027"/>
    </source>
</evidence>
<gene>
    <name evidence="5" type="ORF">NP064_02270</name>
</gene>
<dbReference type="InterPro" id="IPR036291">
    <property type="entry name" value="NAD(P)-bd_dom_sf"/>
</dbReference>
<evidence type="ECO:0000259" key="4">
    <source>
        <dbReference type="Pfam" id="PF22725"/>
    </source>
</evidence>
<organism evidence="5 6">
    <name type="scientific">Cellulomonas chengniuliangii</name>
    <dbReference type="NCBI Taxonomy" id="2968084"/>
    <lineage>
        <taxon>Bacteria</taxon>
        <taxon>Bacillati</taxon>
        <taxon>Actinomycetota</taxon>
        <taxon>Actinomycetes</taxon>
        <taxon>Micrococcales</taxon>
        <taxon>Cellulomonadaceae</taxon>
        <taxon>Cellulomonas</taxon>
    </lineage>
</organism>
<dbReference type="Gene3D" id="3.30.360.10">
    <property type="entry name" value="Dihydrodipicolinate Reductase, domain 2"/>
    <property type="match status" value="1"/>
</dbReference>
<dbReference type="PANTHER" id="PTHR43818">
    <property type="entry name" value="BCDNA.GH03377"/>
    <property type="match status" value="1"/>
</dbReference>
<evidence type="ECO:0000313" key="5">
    <source>
        <dbReference type="EMBL" id="UUI75767.1"/>
    </source>
</evidence>
<evidence type="ECO:0000256" key="1">
    <source>
        <dbReference type="ARBA" id="ARBA00023002"/>
    </source>
</evidence>
<dbReference type="PANTHER" id="PTHR43818:SF11">
    <property type="entry name" value="BCDNA.GH03377"/>
    <property type="match status" value="1"/>
</dbReference>
<dbReference type="Gene3D" id="3.40.50.720">
    <property type="entry name" value="NAD(P)-binding Rossmann-like Domain"/>
    <property type="match status" value="1"/>
</dbReference>
<feature type="domain" description="Gfo/Idh/MocA-like oxidoreductase N-terminal" evidence="3">
    <location>
        <begin position="6"/>
        <end position="139"/>
    </location>
</feature>
<name>A0ABY5KZ25_9CELL</name>
<dbReference type="SUPFAM" id="SSF51735">
    <property type="entry name" value="NAD(P)-binding Rossmann-fold domains"/>
    <property type="match status" value="1"/>
</dbReference>
<feature type="domain" description="GFO/IDH/MocA-like oxidoreductase" evidence="4">
    <location>
        <begin position="148"/>
        <end position="278"/>
    </location>
</feature>
<keyword evidence="6" id="KW-1185">Reference proteome</keyword>
<keyword evidence="1" id="KW-0560">Oxidoreductase</keyword>
<proteinExistence type="predicted"/>
<dbReference type="EMBL" id="CP101988">
    <property type="protein sequence ID" value="UUI75767.1"/>
    <property type="molecule type" value="Genomic_DNA"/>
</dbReference>
<keyword evidence="2" id="KW-0520">NAD</keyword>
<evidence type="ECO:0000259" key="3">
    <source>
        <dbReference type="Pfam" id="PF01408"/>
    </source>
</evidence>
<dbReference type="RefSeq" id="WP_227568133.1">
    <property type="nucleotide sequence ID" value="NZ_CP101988.1"/>
</dbReference>
<dbReference type="InterPro" id="IPR000683">
    <property type="entry name" value="Gfo/Idh/MocA-like_OxRdtase_N"/>
</dbReference>
<reference evidence="5 6" key="1">
    <citation type="submission" date="2022-07" db="EMBL/GenBank/DDBJ databases">
        <title>Novel species in genus cellulomonas.</title>
        <authorList>
            <person name="Ye L."/>
        </authorList>
    </citation>
    <scope>NUCLEOTIDE SEQUENCE [LARGE SCALE GENOMIC DNA]</scope>
    <source>
        <strain evidence="6">zg-Y338</strain>
    </source>
</reference>
<sequence length="393" mass="41828">MKPPTVALVGVHGHGTSHLGHARDLADQGVLRLVAVVDPRPLVDPSRGAPGARPGARLAIADPEHPIPWFPDLGALLAAGPPDVVILCTPIDTHADLAERAVRAGCDVLLEKPPTATLAELVRLVDVAQGLGRAVQVGFQTYGSHALQAVREIVDGGEIGQVRGIGAVGTWVRDEEYWARAPWAGRRTLGGRPVVDGVTTNPLAHAVATALLLGGASTVDDVQEVELDLYRANDIEADDTSSLRVTTRAGLRVALGLTLCADTHTPPRIIVHGSAGSVVLHYTRDVIEVTGSHGHRTIERGRTDLLENLLAHRANSEGTPLLAPLSATGAFMRVLEAVRNAPAPRQIAAEHVDRVHDALGARLRVRDVAQWCERVADDLRTFEELDAPWTVRA</sequence>
<evidence type="ECO:0000313" key="6">
    <source>
        <dbReference type="Proteomes" id="UP001316189"/>
    </source>
</evidence>